<dbReference type="PANTHER" id="PTHR33375">
    <property type="entry name" value="CHROMOSOME-PARTITIONING PROTEIN PARB-RELATED"/>
    <property type="match status" value="1"/>
</dbReference>
<comment type="caution">
    <text evidence="6">The sequence shown here is derived from an EMBL/GenBank/DDBJ whole genome shotgun (WGS) entry which is preliminary data.</text>
</comment>
<reference evidence="6 7" key="1">
    <citation type="submission" date="2020-07" db="EMBL/GenBank/DDBJ databases">
        <authorList>
            <person name="Criscuolo A."/>
        </authorList>
    </citation>
    <scope>NUCLEOTIDE SEQUENCE [LARGE SCALE GENOMIC DNA]</scope>
    <source>
        <strain evidence="7">CIP 111030</strain>
    </source>
</reference>
<evidence type="ECO:0000256" key="3">
    <source>
        <dbReference type="ARBA" id="ARBA00022829"/>
    </source>
</evidence>
<dbReference type="Pfam" id="PF23552">
    <property type="entry name" value="ParB_C"/>
    <property type="match status" value="1"/>
</dbReference>
<dbReference type="Pfam" id="PF17762">
    <property type="entry name" value="HTH_ParB"/>
    <property type="match status" value="1"/>
</dbReference>
<evidence type="ECO:0000259" key="5">
    <source>
        <dbReference type="PROSITE" id="PS50943"/>
    </source>
</evidence>
<comment type="subcellular location">
    <subcellularLocation>
        <location evidence="1">Cytoplasm</location>
        <location evidence="1">Nucleoid</location>
    </subcellularLocation>
</comment>
<evidence type="ECO:0000256" key="2">
    <source>
        <dbReference type="ARBA" id="ARBA00006295"/>
    </source>
</evidence>
<proteinExistence type="inferred from homology"/>
<keyword evidence="3" id="KW-0159">Chromosome partition</keyword>
<dbReference type="Pfam" id="PF02195">
    <property type="entry name" value="ParB_N"/>
    <property type="match status" value="1"/>
</dbReference>
<dbReference type="AlphaFoldDB" id="A0A6V7RBT2"/>
<dbReference type="GO" id="GO:0005694">
    <property type="term" value="C:chromosome"/>
    <property type="evidence" value="ECO:0007669"/>
    <property type="project" value="TreeGrafter"/>
</dbReference>
<dbReference type="SMART" id="SM00470">
    <property type="entry name" value="ParB"/>
    <property type="match status" value="1"/>
</dbReference>
<dbReference type="SUPFAM" id="SSF109709">
    <property type="entry name" value="KorB DNA-binding domain-like"/>
    <property type="match status" value="1"/>
</dbReference>
<organism evidence="6 7">
    <name type="scientific">Phocicoccus schoeneichii</name>
    <dbReference type="NCBI Taxonomy" id="1812261"/>
    <lineage>
        <taxon>Bacteria</taxon>
        <taxon>Bacillati</taxon>
        <taxon>Bacillota</taxon>
        <taxon>Bacilli</taxon>
        <taxon>Bacillales</taxon>
        <taxon>Salinicoccaceae</taxon>
        <taxon>Phocicoccus</taxon>
    </lineage>
</organism>
<dbReference type="InterPro" id="IPR004437">
    <property type="entry name" value="ParB/RepB/Spo0J"/>
</dbReference>
<dbReference type="RefSeq" id="WP_186086069.1">
    <property type="nucleotide sequence ID" value="NZ_BMDB01000002.1"/>
</dbReference>
<evidence type="ECO:0000313" key="6">
    <source>
        <dbReference type="EMBL" id="CAD2074222.1"/>
    </source>
</evidence>
<keyword evidence="4" id="KW-0238">DNA-binding</keyword>
<comment type="similarity">
    <text evidence="2">Belongs to the ParB family.</text>
</comment>
<keyword evidence="7" id="KW-1185">Reference proteome</keyword>
<evidence type="ECO:0000256" key="1">
    <source>
        <dbReference type="ARBA" id="ARBA00004453"/>
    </source>
</evidence>
<dbReference type="CDD" id="cd16393">
    <property type="entry name" value="SPO0J_N"/>
    <property type="match status" value="1"/>
</dbReference>
<dbReference type="Gene3D" id="1.10.10.2830">
    <property type="match status" value="1"/>
</dbReference>
<name>A0A6V7RBT2_9BACL</name>
<dbReference type="NCBIfam" id="TIGR00180">
    <property type="entry name" value="parB_part"/>
    <property type="match status" value="1"/>
</dbReference>
<dbReference type="InterPro" id="IPR041468">
    <property type="entry name" value="HTH_ParB/Spo0J"/>
</dbReference>
<dbReference type="InterPro" id="IPR001387">
    <property type="entry name" value="Cro/C1-type_HTH"/>
</dbReference>
<evidence type="ECO:0000256" key="4">
    <source>
        <dbReference type="ARBA" id="ARBA00023125"/>
    </source>
</evidence>
<protein>
    <submittedName>
        <fullName evidence="6">Nucleoid occlusion protein</fullName>
    </submittedName>
</protein>
<dbReference type="GO" id="GO:0045881">
    <property type="term" value="P:positive regulation of sporulation resulting in formation of a cellular spore"/>
    <property type="evidence" value="ECO:0007669"/>
    <property type="project" value="TreeGrafter"/>
</dbReference>
<dbReference type="EMBL" id="CAJEWE010000007">
    <property type="protein sequence ID" value="CAD2074222.1"/>
    <property type="molecule type" value="Genomic_DNA"/>
</dbReference>
<dbReference type="Gene3D" id="3.90.1530.30">
    <property type="match status" value="1"/>
</dbReference>
<dbReference type="PROSITE" id="PS50943">
    <property type="entry name" value="HTH_CROC1"/>
    <property type="match status" value="1"/>
</dbReference>
<dbReference type="GO" id="GO:0009295">
    <property type="term" value="C:nucleoid"/>
    <property type="evidence" value="ECO:0007669"/>
    <property type="project" value="UniProtKB-SubCell"/>
</dbReference>
<dbReference type="PANTHER" id="PTHR33375:SF1">
    <property type="entry name" value="CHROMOSOME-PARTITIONING PROTEIN PARB-RELATED"/>
    <property type="match status" value="1"/>
</dbReference>
<sequence>MDKGQLKEIKISDIKPNPYQPRLTFKESSQKELAASIERNGLLQPISVRKSIKGYTLIAGERRFRAMQSLKKETIQAVILDLTDEEMMTHSILENLQREDLDSFEEAMSYKNYMEALNLNQEQVAKNLGKSRSYIANTIRLLNLPNRVVRMIKNNELTSAHGRTLLSLKDPLTIEHVAIKCRDEKWNVRKLERYVQGFKTERGLKRGKNDLKKPKIVETTEQKLKETLGTKVEIKRVKNRGYIEIDFTDQKEFERIVNYILNGGE</sequence>
<evidence type="ECO:0000313" key="7">
    <source>
        <dbReference type="Proteomes" id="UP000521032"/>
    </source>
</evidence>
<dbReference type="InterPro" id="IPR036086">
    <property type="entry name" value="ParB/Sulfiredoxin_sf"/>
</dbReference>
<dbReference type="FunFam" id="1.10.10.2830:FF:000001">
    <property type="entry name" value="Chromosome partitioning protein ParB"/>
    <property type="match status" value="1"/>
</dbReference>
<dbReference type="Proteomes" id="UP000521032">
    <property type="component" value="Unassembled WGS sequence"/>
</dbReference>
<dbReference type="FunFam" id="3.90.1530.30:FF:000001">
    <property type="entry name" value="Chromosome partitioning protein ParB"/>
    <property type="match status" value="1"/>
</dbReference>
<dbReference type="GO" id="GO:0007059">
    <property type="term" value="P:chromosome segregation"/>
    <property type="evidence" value="ECO:0007669"/>
    <property type="project" value="UniProtKB-KW"/>
</dbReference>
<dbReference type="InterPro" id="IPR057240">
    <property type="entry name" value="ParB_dimer_C"/>
</dbReference>
<feature type="domain" description="HTH cro/C1-type" evidence="5">
    <location>
        <begin position="111"/>
        <end position="137"/>
    </location>
</feature>
<dbReference type="SUPFAM" id="SSF110849">
    <property type="entry name" value="ParB/Sulfiredoxin"/>
    <property type="match status" value="1"/>
</dbReference>
<gene>
    <name evidence="6" type="primary">noc_1</name>
    <name evidence="6" type="ORF">JEOSCH030_00651</name>
</gene>
<dbReference type="InterPro" id="IPR003115">
    <property type="entry name" value="ParB_N"/>
</dbReference>
<dbReference type="InterPro" id="IPR050336">
    <property type="entry name" value="Chromosome_partition/occlusion"/>
</dbReference>
<accession>A0A6V7RBT2</accession>
<dbReference type="GO" id="GO:0003677">
    <property type="term" value="F:DNA binding"/>
    <property type="evidence" value="ECO:0007669"/>
    <property type="project" value="UniProtKB-KW"/>
</dbReference>